<reference evidence="1" key="2">
    <citation type="submission" date="2016-11" db="EMBL/GenBank/DDBJ databases">
        <title>Complete Genome Sequencing of Pandoraea pulmonicola DSM 16583.</title>
        <authorList>
            <person name="Chan K.-G."/>
        </authorList>
    </citation>
    <scope>NUCLEOTIDE SEQUENCE</scope>
    <source>
        <strain evidence="1">DSM 16583</strain>
    </source>
</reference>
<dbReference type="Gene3D" id="3.30.1460.10">
    <property type="match status" value="1"/>
</dbReference>
<sequence>MTLDFYGRLLREFGAATGIGRLSFNDDGVCVFVVDGGVHCALAYIANDDSLTMLCELPCDDAPLANDLCLSKMVETSLNSLAGDAPSVGRDPISGAWIAYRRLARHALNVEMLSEALSEFVLWALQKLNAPVDAQSDIDRADRRVFGENITRVV</sequence>
<dbReference type="InterPro" id="IPR010261">
    <property type="entry name" value="Tir_chaperone"/>
</dbReference>
<dbReference type="AlphaFoldDB" id="A0AAJ4ZFX1"/>
<dbReference type="KEGG" id="ppul:RO07_00600"/>
<dbReference type="SUPFAM" id="SSF69635">
    <property type="entry name" value="Type III secretory system chaperone-like"/>
    <property type="match status" value="1"/>
</dbReference>
<reference evidence="3" key="1">
    <citation type="submission" date="2014-12" db="EMBL/GenBank/DDBJ databases">
        <title>Complete Genome Sequencing of Pandoraea pulmonicola DSM 16583.</title>
        <authorList>
            <person name="Chan K.-G."/>
        </authorList>
    </citation>
    <scope>NUCLEOTIDE SEQUENCE [LARGE SCALE GENOMIC DNA]</scope>
    <source>
        <strain evidence="3">DSM 16583</strain>
    </source>
</reference>
<evidence type="ECO:0000313" key="2">
    <source>
        <dbReference type="EMBL" id="SUA92639.1"/>
    </source>
</evidence>
<accession>A0AAJ4ZFX1</accession>
<keyword evidence="3" id="KW-1185">Reference proteome</keyword>
<proteinExistence type="predicted"/>
<evidence type="ECO:0000313" key="1">
    <source>
        <dbReference type="EMBL" id="AJC19363.1"/>
    </source>
</evidence>
<dbReference type="Proteomes" id="UP000035086">
    <property type="component" value="Chromosome"/>
</dbReference>
<dbReference type="CDD" id="cd17019">
    <property type="entry name" value="T3SC_IA_ShcA-like"/>
    <property type="match status" value="1"/>
</dbReference>
<evidence type="ECO:0000313" key="4">
    <source>
        <dbReference type="Proteomes" id="UP000254589"/>
    </source>
</evidence>
<organism evidence="2 4">
    <name type="scientific">Pandoraea pulmonicola</name>
    <dbReference type="NCBI Taxonomy" id="93221"/>
    <lineage>
        <taxon>Bacteria</taxon>
        <taxon>Pseudomonadati</taxon>
        <taxon>Pseudomonadota</taxon>
        <taxon>Betaproteobacteria</taxon>
        <taxon>Burkholderiales</taxon>
        <taxon>Burkholderiaceae</taxon>
        <taxon>Pandoraea</taxon>
    </lineage>
</organism>
<name>A0AAJ4ZFX1_PANPU</name>
<dbReference type="RefSeq" id="WP_039404400.1">
    <property type="nucleotide sequence ID" value="NZ_CP010310.2"/>
</dbReference>
<dbReference type="EMBL" id="UGSJ01000001">
    <property type="protein sequence ID" value="SUA92639.1"/>
    <property type="molecule type" value="Genomic_DNA"/>
</dbReference>
<gene>
    <name evidence="2" type="ORF">NCTC13159_04174</name>
    <name evidence="1" type="ORF">RO07_00600</name>
</gene>
<dbReference type="Pfam" id="PF05932">
    <property type="entry name" value="CesT"/>
    <property type="match status" value="1"/>
</dbReference>
<dbReference type="Proteomes" id="UP000254589">
    <property type="component" value="Unassembled WGS sequence"/>
</dbReference>
<dbReference type="EMBL" id="CP010310">
    <property type="protein sequence ID" value="AJC19363.1"/>
    <property type="molecule type" value="Genomic_DNA"/>
</dbReference>
<reference evidence="2 4" key="3">
    <citation type="submission" date="2018-06" db="EMBL/GenBank/DDBJ databases">
        <authorList>
            <consortium name="Pathogen Informatics"/>
            <person name="Doyle S."/>
        </authorList>
    </citation>
    <scope>NUCLEOTIDE SEQUENCE [LARGE SCALE GENOMIC DNA]</scope>
    <source>
        <strain evidence="2 4">NCTC13159</strain>
    </source>
</reference>
<dbReference type="GO" id="GO:0030254">
    <property type="term" value="P:protein secretion by the type III secretion system"/>
    <property type="evidence" value="ECO:0007669"/>
    <property type="project" value="InterPro"/>
</dbReference>
<evidence type="ECO:0000313" key="3">
    <source>
        <dbReference type="Proteomes" id="UP000035086"/>
    </source>
</evidence>
<protein>
    <submittedName>
        <fullName evidence="2">Tir chaperone protein (CesT)</fullName>
    </submittedName>
</protein>